<comment type="caution">
    <text evidence="2">The sequence shown here is derived from an EMBL/GenBank/DDBJ whole genome shotgun (WGS) entry which is preliminary data.</text>
</comment>
<organism evidence="2 3">
    <name type="scientific">Fictibacillus aquaticus</name>
    <dbReference type="NCBI Taxonomy" id="2021314"/>
    <lineage>
        <taxon>Bacteria</taxon>
        <taxon>Bacillati</taxon>
        <taxon>Bacillota</taxon>
        <taxon>Bacilli</taxon>
        <taxon>Bacillales</taxon>
        <taxon>Fictibacillaceae</taxon>
        <taxon>Fictibacillus</taxon>
    </lineage>
</organism>
<sequence>MRSKILILLIVVFITIPVSVNAAEPKAAFIRSDGLWLKKGTKETRLVSESGLTQPKWSFDGTYISYYDFEGKLWAYSLSTHDKKEVFHSSVSLAQWSPREKTIAFKDSSILNIRKLEPYSPFSNAALGTGSYSWTPDGQGFIVSSDANLTPAGWTNVAIFHVPMDASGNTGKVKKLAELPGESDDFFAIGTSPFLFSVNKNLMAFIACPTASYSADRNFLSLLTTEGKKFRVVGEVLADINWMKWSTDGNFIAFIEGEGRLTTENKKLTIFSTTDNKKKSYTPAGYADGDFTWTSKTSIVVSRKKESGWNIAQEKRPKPQLVSVDLMTGGSRNITSQSSQYSDTHPVSLKDNQLFWERHQQSGIHVWQADSNGSSQKIWIENVTPEQWSIYQTN</sequence>
<dbReference type="RefSeq" id="WP_094253393.1">
    <property type="nucleotide sequence ID" value="NZ_JBHLXL010000001.1"/>
</dbReference>
<dbReference type="Proteomes" id="UP000215059">
    <property type="component" value="Unassembled WGS sequence"/>
</dbReference>
<proteinExistence type="predicted"/>
<dbReference type="OrthoDB" id="9774911at2"/>
<evidence type="ECO:0000313" key="2">
    <source>
        <dbReference type="EMBL" id="OYD56904.1"/>
    </source>
</evidence>
<dbReference type="AlphaFoldDB" id="A0A235F716"/>
<keyword evidence="1" id="KW-0732">Signal</keyword>
<feature type="chain" id="PRO_5011261500" description="Translocation protein TolB" evidence="1">
    <location>
        <begin position="23"/>
        <end position="394"/>
    </location>
</feature>
<evidence type="ECO:0000256" key="1">
    <source>
        <dbReference type="SAM" id="SignalP"/>
    </source>
</evidence>
<feature type="signal peptide" evidence="1">
    <location>
        <begin position="1"/>
        <end position="22"/>
    </location>
</feature>
<name>A0A235F716_9BACL</name>
<gene>
    <name evidence="2" type="ORF">CGZ90_15230</name>
</gene>
<dbReference type="InterPro" id="IPR011042">
    <property type="entry name" value="6-blade_b-propeller_TolB-like"/>
</dbReference>
<dbReference type="Gene3D" id="2.120.10.30">
    <property type="entry name" value="TolB, C-terminal domain"/>
    <property type="match status" value="2"/>
</dbReference>
<keyword evidence="3" id="KW-1185">Reference proteome</keyword>
<dbReference type="SUPFAM" id="SSF82171">
    <property type="entry name" value="DPP6 N-terminal domain-like"/>
    <property type="match status" value="1"/>
</dbReference>
<reference evidence="2 3" key="1">
    <citation type="submission" date="2017-07" db="EMBL/GenBank/DDBJ databases">
        <title>Fictibacillus sp. nov. GDSW-R2A3 Genome sequencing and assembly.</title>
        <authorList>
            <person name="Mayilraj S."/>
        </authorList>
    </citation>
    <scope>NUCLEOTIDE SEQUENCE [LARGE SCALE GENOMIC DNA]</scope>
    <source>
        <strain evidence="2 3">GDSW-R2A3</strain>
    </source>
</reference>
<dbReference type="EMBL" id="NOII01000010">
    <property type="protein sequence ID" value="OYD56904.1"/>
    <property type="molecule type" value="Genomic_DNA"/>
</dbReference>
<protein>
    <recommendedName>
        <fullName evidence="4">Translocation protein TolB</fullName>
    </recommendedName>
</protein>
<accession>A0A235F716</accession>
<evidence type="ECO:0008006" key="4">
    <source>
        <dbReference type="Google" id="ProtNLM"/>
    </source>
</evidence>
<evidence type="ECO:0000313" key="3">
    <source>
        <dbReference type="Proteomes" id="UP000215059"/>
    </source>
</evidence>